<protein>
    <submittedName>
        <fullName evidence="3">Uncharacterized protein</fullName>
    </submittedName>
</protein>
<keyword evidence="1" id="KW-0732">Signal</keyword>
<evidence type="ECO:0000256" key="1">
    <source>
        <dbReference type="SAM" id="SignalP"/>
    </source>
</evidence>
<dbReference type="AlphaFoldDB" id="A0A914GU47"/>
<evidence type="ECO:0000313" key="3">
    <source>
        <dbReference type="WBParaSite" id="Gr19_v10_g11364.t2"/>
    </source>
</evidence>
<feature type="signal peptide" evidence="1">
    <location>
        <begin position="1"/>
        <end position="19"/>
    </location>
</feature>
<keyword evidence="2" id="KW-1185">Reference proteome</keyword>
<dbReference type="Proteomes" id="UP000887572">
    <property type="component" value="Unplaced"/>
</dbReference>
<sequence length="226" mass="25050">MLFLDVLFLLSFLNPSIYCARIGKKLPSTSPSKKLDLPKRPLNAYIVENGKHAMVQNKSIQIWGGNDPKNSSITVKYHILRPPFAIKQRGGVILLDNGTSWLDWHRGRPSIIQMVAASGHAAVAPELEWETDVGGRAILKIIEVTADQLDAFVLLNGSGESLPRLRTFREDMGNGERPPVVVVGTTVVDGWTGAKTVEMDWDPKSLENGQRVAQLLVNLLDWVHPR</sequence>
<evidence type="ECO:0000313" key="2">
    <source>
        <dbReference type="Proteomes" id="UP000887572"/>
    </source>
</evidence>
<feature type="chain" id="PRO_5037318431" evidence="1">
    <location>
        <begin position="20"/>
        <end position="226"/>
    </location>
</feature>
<accession>A0A914GU47</accession>
<proteinExistence type="predicted"/>
<reference evidence="3" key="1">
    <citation type="submission" date="2022-11" db="UniProtKB">
        <authorList>
            <consortium name="WormBaseParasite"/>
        </authorList>
    </citation>
    <scope>IDENTIFICATION</scope>
</reference>
<name>A0A914GU47_GLORO</name>
<organism evidence="2 3">
    <name type="scientific">Globodera rostochiensis</name>
    <name type="common">Golden nematode worm</name>
    <name type="synonym">Heterodera rostochiensis</name>
    <dbReference type="NCBI Taxonomy" id="31243"/>
    <lineage>
        <taxon>Eukaryota</taxon>
        <taxon>Metazoa</taxon>
        <taxon>Ecdysozoa</taxon>
        <taxon>Nematoda</taxon>
        <taxon>Chromadorea</taxon>
        <taxon>Rhabditida</taxon>
        <taxon>Tylenchina</taxon>
        <taxon>Tylenchomorpha</taxon>
        <taxon>Tylenchoidea</taxon>
        <taxon>Heteroderidae</taxon>
        <taxon>Heteroderinae</taxon>
        <taxon>Globodera</taxon>
    </lineage>
</organism>
<dbReference type="WBParaSite" id="Gr19_v10_g11364.t2">
    <property type="protein sequence ID" value="Gr19_v10_g11364.t2"/>
    <property type="gene ID" value="Gr19_v10_g11364"/>
</dbReference>